<protein>
    <submittedName>
        <fullName evidence="1">Uncharacterized protein</fullName>
    </submittedName>
</protein>
<accession>A0A645DH90</accession>
<gene>
    <name evidence="1" type="ORF">SDC9_135948</name>
</gene>
<sequence>MPLENSSSSFVKSGSESEESSIGISAFAAAIVNPENSNEFVFASIFRSAARFGNTVKTICVSPPISVSVAPPAEISENIESFSEPDI</sequence>
<dbReference type="AlphaFoldDB" id="A0A645DH90"/>
<evidence type="ECO:0000313" key="1">
    <source>
        <dbReference type="EMBL" id="MPM88844.1"/>
    </source>
</evidence>
<proteinExistence type="predicted"/>
<organism evidence="1">
    <name type="scientific">bioreactor metagenome</name>
    <dbReference type="NCBI Taxonomy" id="1076179"/>
    <lineage>
        <taxon>unclassified sequences</taxon>
        <taxon>metagenomes</taxon>
        <taxon>ecological metagenomes</taxon>
    </lineage>
</organism>
<name>A0A645DH90_9ZZZZ</name>
<comment type="caution">
    <text evidence="1">The sequence shown here is derived from an EMBL/GenBank/DDBJ whole genome shotgun (WGS) entry which is preliminary data.</text>
</comment>
<reference evidence="1" key="1">
    <citation type="submission" date="2019-08" db="EMBL/GenBank/DDBJ databases">
        <authorList>
            <person name="Kucharzyk K."/>
            <person name="Murdoch R.W."/>
            <person name="Higgins S."/>
            <person name="Loffler F."/>
        </authorList>
    </citation>
    <scope>NUCLEOTIDE SEQUENCE</scope>
</reference>
<dbReference type="EMBL" id="VSSQ01036378">
    <property type="protein sequence ID" value="MPM88844.1"/>
    <property type="molecule type" value="Genomic_DNA"/>
</dbReference>